<dbReference type="EMBL" id="CP053084">
    <property type="protein sequence ID" value="QJR30060.1"/>
    <property type="molecule type" value="Genomic_DNA"/>
</dbReference>
<evidence type="ECO:0000313" key="2">
    <source>
        <dbReference type="Proteomes" id="UP000501130"/>
    </source>
</evidence>
<evidence type="ECO:0000313" key="1">
    <source>
        <dbReference type="EMBL" id="QJR30060.1"/>
    </source>
</evidence>
<accession>A0ABX6N6K6</accession>
<dbReference type="Proteomes" id="UP000501130">
    <property type="component" value="Chromosome"/>
</dbReference>
<organism evidence="1 2">
    <name type="scientific">Limnobacter profundi</name>
    <dbReference type="NCBI Taxonomy" id="2732163"/>
    <lineage>
        <taxon>Bacteria</taxon>
        <taxon>Pseudomonadati</taxon>
        <taxon>Pseudomonadota</taxon>
        <taxon>Betaproteobacteria</taxon>
        <taxon>Burkholderiales</taxon>
        <taxon>Burkholderiaceae</taxon>
        <taxon>Limnobacter</taxon>
    </lineage>
</organism>
<gene>
    <name evidence="1" type="ORF">HKT17_10245</name>
</gene>
<reference evidence="1 2" key="1">
    <citation type="submission" date="2020-05" db="EMBL/GenBank/DDBJ databases">
        <title>Compete genome of Limnobacter sp. SAORIC-580.</title>
        <authorList>
            <person name="Song J."/>
            <person name="Cho J.-C."/>
        </authorList>
    </citation>
    <scope>NUCLEOTIDE SEQUENCE [LARGE SCALE GENOMIC DNA]</scope>
    <source>
        <strain evidence="1 2">SAORIC-580</strain>
    </source>
</reference>
<proteinExistence type="predicted"/>
<protein>
    <submittedName>
        <fullName evidence="1">Uncharacterized protein</fullName>
    </submittedName>
</protein>
<sequence>MSNEMGSVQSMDTLPGMNSTDLSLASTVIPADLFNSIVSQITQIDLSLFGMNSQFDAATAAISPRDFTDFSQSSSPINSSAAFAESIVVQNADFA</sequence>
<name>A0ABX6N6K6_9BURK</name>
<keyword evidence="2" id="KW-1185">Reference proteome</keyword>
<dbReference type="RefSeq" id="WP_105029516.1">
    <property type="nucleotide sequence ID" value="NZ_CP053084.1"/>
</dbReference>